<dbReference type="InterPro" id="IPR015422">
    <property type="entry name" value="PyrdxlP-dep_Trfase_small"/>
</dbReference>
<dbReference type="Gene3D" id="3.40.640.10">
    <property type="entry name" value="Type I PLP-dependent aspartate aminotransferase-like (Major domain)"/>
    <property type="match status" value="1"/>
</dbReference>
<keyword evidence="2" id="KW-0808">Transferase</keyword>
<dbReference type="RefSeq" id="WP_267151489.1">
    <property type="nucleotide sequence ID" value="NZ_JAPMLT010000004.1"/>
</dbReference>
<reference evidence="2 3" key="1">
    <citation type="submission" date="2022-11" db="EMBL/GenBank/DDBJ databases">
        <title>Study of microbial diversity in lake waters.</title>
        <authorList>
            <person name="Zhang J."/>
        </authorList>
    </citation>
    <scope>NUCLEOTIDE SEQUENCE [LARGE SCALE GENOMIC DNA]</scope>
    <source>
        <strain evidence="2 3">DT12</strain>
    </source>
</reference>
<dbReference type="Pfam" id="PF01041">
    <property type="entry name" value="DegT_DnrJ_EryC1"/>
    <property type="match status" value="1"/>
</dbReference>
<dbReference type="InterPro" id="IPR000653">
    <property type="entry name" value="DegT/StrS_aminotransferase"/>
</dbReference>
<dbReference type="SUPFAM" id="SSF53383">
    <property type="entry name" value="PLP-dependent transferases"/>
    <property type="match status" value="1"/>
</dbReference>
<evidence type="ECO:0000313" key="2">
    <source>
        <dbReference type="EMBL" id="MCX7570239.1"/>
    </source>
</evidence>
<dbReference type="Proteomes" id="UP001208017">
    <property type="component" value="Unassembled WGS sequence"/>
</dbReference>
<proteinExistence type="inferred from homology"/>
<keyword evidence="1" id="KW-0663">Pyridoxal phosphate</keyword>
<dbReference type="EMBL" id="JAPMLT010000004">
    <property type="protein sequence ID" value="MCX7570239.1"/>
    <property type="molecule type" value="Genomic_DNA"/>
</dbReference>
<dbReference type="PANTHER" id="PTHR30244">
    <property type="entry name" value="TRANSAMINASE"/>
    <property type="match status" value="1"/>
</dbReference>
<dbReference type="PANTHER" id="PTHR30244:SF34">
    <property type="entry name" value="DTDP-4-AMINO-4,6-DIDEOXYGALACTOSE TRANSAMINASE"/>
    <property type="match status" value="1"/>
</dbReference>
<dbReference type="CDD" id="cd00616">
    <property type="entry name" value="AHBA_syn"/>
    <property type="match status" value="1"/>
</dbReference>
<dbReference type="Gene3D" id="3.90.1150.10">
    <property type="entry name" value="Aspartate Aminotransferase, domain 1"/>
    <property type="match status" value="1"/>
</dbReference>
<organism evidence="2 3">
    <name type="scientific">Tumebacillus lacus</name>
    <dbReference type="NCBI Taxonomy" id="2995335"/>
    <lineage>
        <taxon>Bacteria</taxon>
        <taxon>Bacillati</taxon>
        <taxon>Bacillota</taxon>
        <taxon>Bacilli</taxon>
        <taxon>Bacillales</taxon>
        <taxon>Alicyclobacillaceae</taxon>
        <taxon>Tumebacillus</taxon>
    </lineage>
</organism>
<comment type="caution">
    <text evidence="2">The sequence shown here is derived from an EMBL/GenBank/DDBJ whole genome shotgun (WGS) entry which is preliminary data.</text>
</comment>
<comment type="similarity">
    <text evidence="1">Belongs to the DegT/DnrJ/EryC1 family.</text>
</comment>
<keyword evidence="3" id="KW-1185">Reference proteome</keyword>
<dbReference type="GO" id="GO:0008483">
    <property type="term" value="F:transaminase activity"/>
    <property type="evidence" value="ECO:0007669"/>
    <property type="project" value="UniProtKB-KW"/>
</dbReference>
<dbReference type="InterPro" id="IPR015421">
    <property type="entry name" value="PyrdxlP-dep_Trfase_major"/>
</dbReference>
<sequence length="399" mass="43634">MKHIPNWPQFDETEAEAVAAVVRSGNWWRGAYDSPEGNPTGETGAVQQFERAVADLHGAAYGLAVSSGTMALDIAVRALGIGPGDEVITTAYSYVATATCILQSGATPVFADLNPDTWNLDPGAVRRAITQKTRAIILVHFAGLPVDMDALLEIAKEHDLYVIEDAAHAFGAEWRGRKVGAIGHIGCFSFQGSKNLTTGEGGAIVTNDETLATRCRSLHMAGRVIGGAWYDHERLGWNGRMTEFQAAIGLVQLQRFPDQQQRREANARRLAAGLAEVPGISVQTEPGEDGVHGRHLFCFRYEKDQFGGLSHKRMYMALRAAGLPVLTGYGRPIYHNDVFAEFDAVEWAERCPNAEQLCTSGFWLHHAVLLAEPAEIDELVEAMKGVKARYHKEKPQRTV</sequence>
<accession>A0ABT3X014</accession>
<dbReference type="PIRSF" id="PIRSF000390">
    <property type="entry name" value="PLP_StrS"/>
    <property type="match status" value="1"/>
</dbReference>
<evidence type="ECO:0000256" key="1">
    <source>
        <dbReference type="RuleBase" id="RU004508"/>
    </source>
</evidence>
<keyword evidence="2" id="KW-0032">Aminotransferase</keyword>
<evidence type="ECO:0000313" key="3">
    <source>
        <dbReference type="Proteomes" id="UP001208017"/>
    </source>
</evidence>
<name>A0ABT3X014_9BACL</name>
<protein>
    <submittedName>
        <fullName evidence="2">DegT/DnrJ/EryC1/StrS family aminotransferase</fullName>
    </submittedName>
</protein>
<gene>
    <name evidence="2" type="ORF">OS242_09720</name>
</gene>
<dbReference type="InterPro" id="IPR015424">
    <property type="entry name" value="PyrdxlP-dep_Trfase"/>
</dbReference>